<dbReference type="PANTHER" id="PTHR38110">
    <property type="entry name" value="CHROMOSOME 23, WHOLE GENOME SHOTGUN SEQUENCE"/>
    <property type="match status" value="1"/>
</dbReference>
<evidence type="ECO:0000313" key="4">
    <source>
        <dbReference type="Proteomes" id="UP000240739"/>
    </source>
</evidence>
<evidence type="ECO:0000313" key="3">
    <source>
        <dbReference type="EMBL" id="PTL56523.1"/>
    </source>
</evidence>
<sequence length="274" mass="29238">MAGEDPHFGRDSAVEPLGDGRYRAFVTPSWSAPVGPNGGYIAAIVIHAIEAQVADPARHLRSITLHYLRSPAVDRDAQVHVTVERSGRSVTTVTARLVQDDDLCILALAALSLPFPPAADYATAPPTLPPYAALPAGDLPEQAPEIAHRLDIRYGLGHPPFSLAPEALTGGYVRLANPVAYDAGVLALLVDAWLPAPWCRLDAVAGAPTLDLTVHFRAPEVALALDPATPLIGRYRSGTSRDGLSEEDAEIWAPDGTLLVQGRQLALLRARRDR</sequence>
<dbReference type="EMBL" id="PYYB01000002">
    <property type="protein sequence ID" value="PTL56523.1"/>
    <property type="molecule type" value="Genomic_DNA"/>
</dbReference>
<dbReference type="PANTHER" id="PTHR38110:SF1">
    <property type="entry name" value="THIOESTERASE DOMAIN-CONTAINING PROTEIN"/>
    <property type="match status" value="1"/>
</dbReference>
<dbReference type="InterPro" id="IPR049450">
    <property type="entry name" value="ACOT8-like_C"/>
</dbReference>
<feature type="domain" description="Acyl-CoA thioesterase-like C-terminal" evidence="2">
    <location>
        <begin position="136"/>
        <end position="267"/>
    </location>
</feature>
<dbReference type="InterPro" id="IPR042171">
    <property type="entry name" value="Acyl-CoA_hotdog"/>
</dbReference>
<dbReference type="RefSeq" id="WP_107570242.1">
    <property type="nucleotide sequence ID" value="NZ_PYYB01000002.1"/>
</dbReference>
<dbReference type="Pfam" id="PF20789">
    <property type="entry name" value="4HBT_3C"/>
    <property type="match status" value="1"/>
</dbReference>
<dbReference type="Pfam" id="PF13622">
    <property type="entry name" value="4HBT_3"/>
    <property type="match status" value="1"/>
</dbReference>
<dbReference type="AlphaFoldDB" id="A0A2T4UFG3"/>
<accession>A0A2T4UFG3</accession>
<evidence type="ECO:0000259" key="1">
    <source>
        <dbReference type="Pfam" id="PF13622"/>
    </source>
</evidence>
<reference evidence="3 4" key="1">
    <citation type="submission" date="2018-03" db="EMBL/GenBank/DDBJ databases">
        <title>Aquarubrobacter algicola gen. nov., sp. nov., a novel actinobacterium isolated from shallow eutrophic lake during the end of cyanobacterial harmful algal blooms.</title>
        <authorList>
            <person name="Chun S.J."/>
        </authorList>
    </citation>
    <scope>NUCLEOTIDE SEQUENCE [LARGE SCALE GENOMIC DNA]</scope>
    <source>
        <strain evidence="3 4">Seoho-28</strain>
    </source>
</reference>
<dbReference type="Proteomes" id="UP000240739">
    <property type="component" value="Unassembled WGS sequence"/>
</dbReference>
<gene>
    <name evidence="3" type="ORF">C7Y72_16335</name>
</gene>
<dbReference type="InterPro" id="IPR052389">
    <property type="entry name" value="Sec_Metab_Biosynth-Assoc"/>
</dbReference>
<protein>
    <submittedName>
        <fullName evidence="3">Thioesterase family protein</fullName>
    </submittedName>
</protein>
<comment type="caution">
    <text evidence="3">The sequence shown here is derived from an EMBL/GenBank/DDBJ whole genome shotgun (WGS) entry which is preliminary data.</text>
</comment>
<keyword evidence="4" id="KW-1185">Reference proteome</keyword>
<dbReference type="Gene3D" id="2.40.160.210">
    <property type="entry name" value="Acyl-CoA thioesterase, double hotdog domain"/>
    <property type="match status" value="1"/>
</dbReference>
<dbReference type="SUPFAM" id="SSF54637">
    <property type="entry name" value="Thioesterase/thiol ester dehydrase-isomerase"/>
    <property type="match status" value="2"/>
</dbReference>
<feature type="domain" description="Acyl-CoA thioesterase-like N-terminal HotDog" evidence="1">
    <location>
        <begin position="28"/>
        <end position="109"/>
    </location>
</feature>
<dbReference type="InterPro" id="IPR049449">
    <property type="entry name" value="TesB_ACOT8-like_N"/>
</dbReference>
<proteinExistence type="predicted"/>
<dbReference type="OrthoDB" id="5418286at2"/>
<name>A0A2T4UFG3_9ACTN</name>
<organism evidence="3 4">
    <name type="scientific">Paraconexibacter algicola</name>
    <dbReference type="NCBI Taxonomy" id="2133960"/>
    <lineage>
        <taxon>Bacteria</taxon>
        <taxon>Bacillati</taxon>
        <taxon>Actinomycetota</taxon>
        <taxon>Thermoleophilia</taxon>
        <taxon>Solirubrobacterales</taxon>
        <taxon>Paraconexibacteraceae</taxon>
        <taxon>Paraconexibacter</taxon>
    </lineage>
</organism>
<evidence type="ECO:0000259" key="2">
    <source>
        <dbReference type="Pfam" id="PF20789"/>
    </source>
</evidence>
<dbReference type="InterPro" id="IPR029069">
    <property type="entry name" value="HotDog_dom_sf"/>
</dbReference>